<evidence type="ECO:0000313" key="3">
    <source>
        <dbReference type="Proteomes" id="UP000254720"/>
    </source>
</evidence>
<name>A0A370GBI8_9COXI</name>
<reference evidence="2 3" key="1">
    <citation type="submission" date="2018-07" db="EMBL/GenBank/DDBJ databases">
        <title>Genomic Encyclopedia of Type Strains, Phase IV (KMG-IV): sequencing the most valuable type-strain genomes for metagenomic binning, comparative biology and taxonomic classification.</title>
        <authorList>
            <person name="Goeker M."/>
        </authorList>
    </citation>
    <scope>NUCLEOTIDE SEQUENCE [LARGE SCALE GENOMIC DNA]</scope>
    <source>
        <strain evidence="2 3">DSM 16500</strain>
    </source>
</reference>
<gene>
    <name evidence="2" type="ORF">C8D86_12136</name>
</gene>
<organism evidence="2 3">
    <name type="scientific">Aquicella lusitana</name>
    <dbReference type="NCBI Taxonomy" id="254246"/>
    <lineage>
        <taxon>Bacteria</taxon>
        <taxon>Pseudomonadati</taxon>
        <taxon>Pseudomonadota</taxon>
        <taxon>Gammaproteobacteria</taxon>
        <taxon>Legionellales</taxon>
        <taxon>Coxiellaceae</taxon>
        <taxon>Aquicella</taxon>
    </lineage>
</organism>
<keyword evidence="3" id="KW-1185">Reference proteome</keyword>
<dbReference type="Proteomes" id="UP000254720">
    <property type="component" value="Unassembled WGS sequence"/>
</dbReference>
<feature type="domain" description="DUF6471" evidence="1">
    <location>
        <begin position="5"/>
        <end position="69"/>
    </location>
</feature>
<evidence type="ECO:0000313" key="2">
    <source>
        <dbReference type="EMBL" id="RDI41138.1"/>
    </source>
</evidence>
<proteinExistence type="predicted"/>
<accession>A0A370GBI8</accession>
<protein>
    <recommendedName>
        <fullName evidence="1">DUF6471 domain-containing protein</fullName>
    </recommendedName>
</protein>
<dbReference type="Pfam" id="PF20075">
    <property type="entry name" value="DUF6471"/>
    <property type="match status" value="1"/>
</dbReference>
<comment type="caution">
    <text evidence="2">The sequence shown here is derived from an EMBL/GenBank/DDBJ whole genome shotgun (WGS) entry which is preliminary data.</text>
</comment>
<sequence length="82" mass="9155">MESDWNAIAANILKAEIKRRGLTYDQLHEKLLAIGINETTNSIKVKISRGAFQFAFFLQCAAAIGIKNLRLDELTVDNGDVF</sequence>
<evidence type="ECO:0000259" key="1">
    <source>
        <dbReference type="Pfam" id="PF20075"/>
    </source>
</evidence>
<dbReference type="RefSeq" id="WP_114835017.1">
    <property type="nucleotide sequence ID" value="NZ_LR699117.1"/>
</dbReference>
<dbReference type="InterPro" id="IPR045526">
    <property type="entry name" value="DUF6471"/>
</dbReference>
<dbReference type="AlphaFoldDB" id="A0A370GBI8"/>
<dbReference type="EMBL" id="QQAX01000021">
    <property type="protein sequence ID" value="RDI41138.1"/>
    <property type="molecule type" value="Genomic_DNA"/>
</dbReference>